<dbReference type="EMBL" id="NQKI01000018">
    <property type="protein sequence ID" value="OZY59055.1"/>
    <property type="molecule type" value="Genomic_DNA"/>
</dbReference>
<evidence type="ECO:0000313" key="9">
    <source>
        <dbReference type="Proteomes" id="UP000215788"/>
    </source>
</evidence>
<evidence type="ECO:0000313" key="8">
    <source>
        <dbReference type="EMBL" id="OZY59055.1"/>
    </source>
</evidence>
<protein>
    <submittedName>
        <fullName evidence="8">P-type conjugative transfer protein TrbL</fullName>
    </submittedName>
</protein>
<feature type="transmembrane region" description="Helical" evidence="6">
    <location>
        <begin position="89"/>
        <end position="107"/>
    </location>
</feature>
<organism evidence="8 9">
    <name type="scientific">Pseudomonas lundensis</name>
    <dbReference type="NCBI Taxonomy" id="86185"/>
    <lineage>
        <taxon>Bacteria</taxon>
        <taxon>Pseudomonadati</taxon>
        <taxon>Pseudomonadota</taxon>
        <taxon>Gammaproteobacteria</taxon>
        <taxon>Pseudomonadales</taxon>
        <taxon>Pseudomonadaceae</taxon>
        <taxon>Pseudomonas</taxon>
    </lineage>
</organism>
<reference evidence="8 9" key="1">
    <citation type="submission" date="2017-08" db="EMBL/GenBank/DDBJ databases">
        <title>Genomic and metabolic characterisation of spoilage-associated Pseudomonas species.</title>
        <authorList>
            <person name="Stanborough T."/>
            <person name="Fegan N."/>
            <person name="Powell S.M."/>
            <person name="Singh T."/>
            <person name="Tamplin M.L."/>
            <person name="Chandry P.S."/>
        </authorList>
    </citation>
    <scope>NUCLEOTIDE SEQUENCE [LARGE SCALE GENOMIC DNA]</scope>
    <source>
        <strain evidence="8 9">L1802</strain>
    </source>
</reference>
<evidence type="ECO:0000256" key="6">
    <source>
        <dbReference type="SAM" id="Phobius"/>
    </source>
</evidence>
<name>A0A266NBA3_9PSED</name>
<dbReference type="Proteomes" id="UP000215788">
    <property type="component" value="Unassembled WGS sequence"/>
</dbReference>
<dbReference type="Pfam" id="PF04610">
    <property type="entry name" value="TrbL"/>
    <property type="match status" value="1"/>
</dbReference>
<keyword evidence="4 6" id="KW-0472">Membrane</keyword>
<sequence length="524" mass="53430">MRKLAIYAIILVALLPFGSAIAAELDLAQSNTSMTGLLQLIQQASNSWGPRLHGNAVTVFWSLALIQFIWTFVPLIFKQADFGELIGELIRFIMIIGFFNILLDHSTEWTGYIISSFRQAGAHAANLPTPELMPGDMFAMAVDFSRAILSGISFFNGSLNFVVALAGLLVLLCFSFIAAFVFVTLIEAYVVINAAVLFMGFGASQWTREYTLAIVRYTVSVGAKLFMVTLIVGLVLTVAEQWRAAYINDEASLMTLIGLSLVCAYLTKTIPELIAGMINGSSMGGGTGIGSMATTAIAAAVTATASIATAGAAVAGGLGATGSKTGEAVGGLANSINSSFTGGSATGAGGSGSARTEPFGASLGSSTGGSSAAKSAGAKAGGSNSGVPNVSGSGPQPSEWVKQSSNSAQRHNNTKGSAGEGQPQATPQGVQGGSSSPHTSQQEGSGISGHQVANALTRGAGILAAISVPGMEHAATMGGEFGSNQPQVDSGFANERSSVNSIEVSETPNIIRPTQEPAAAPTPS</sequence>
<feature type="compositionally biased region" description="Low complexity" evidence="5">
    <location>
        <begin position="360"/>
        <end position="378"/>
    </location>
</feature>
<evidence type="ECO:0000256" key="2">
    <source>
        <dbReference type="ARBA" id="ARBA00022692"/>
    </source>
</evidence>
<feature type="transmembrane region" description="Helical" evidence="6">
    <location>
        <begin position="56"/>
        <end position="77"/>
    </location>
</feature>
<dbReference type="InterPro" id="IPR007688">
    <property type="entry name" value="Conjugal_tfr_TrbL/VirB6"/>
</dbReference>
<feature type="transmembrane region" description="Helical" evidence="6">
    <location>
        <begin position="219"/>
        <end position="239"/>
    </location>
</feature>
<keyword evidence="2 6" id="KW-0812">Transmembrane</keyword>
<evidence type="ECO:0000256" key="7">
    <source>
        <dbReference type="SAM" id="SignalP"/>
    </source>
</evidence>
<dbReference type="OrthoDB" id="8525003at2"/>
<dbReference type="NCBIfam" id="TIGR02783">
    <property type="entry name" value="TrbL_P"/>
    <property type="match status" value="1"/>
</dbReference>
<dbReference type="AlphaFoldDB" id="A0A266NBA3"/>
<dbReference type="RefSeq" id="WP_094993736.1">
    <property type="nucleotide sequence ID" value="NZ_NQKI01000018.1"/>
</dbReference>
<keyword evidence="3 6" id="KW-1133">Transmembrane helix</keyword>
<accession>A0A266NBA3</accession>
<keyword evidence="7" id="KW-0732">Signal</keyword>
<evidence type="ECO:0000256" key="3">
    <source>
        <dbReference type="ARBA" id="ARBA00022989"/>
    </source>
</evidence>
<proteinExistence type="predicted"/>
<dbReference type="GO" id="GO:0030255">
    <property type="term" value="P:protein secretion by the type IV secretion system"/>
    <property type="evidence" value="ECO:0007669"/>
    <property type="project" value="InterPro"/>
</dbReference>
<comment type="caution">
    <text evidence="8">The sequence shown here is derived from an EMBL/GenBank/DDBJ whole genome shotgun (WGS) entry which is preliminary data.</text>
</comment>
<evidence type="ECO:0000256" key="4">
    <source>
        <dbReference type="ARBA" id="ARBA00023136"/>
    </source>
</evidence>
<feature type="compositionally biased region" description="Low complexity" evidence="5">
    <location>
        <begin position="385"/>
        <end position="398"/>
    </location>
</feature>
<evidence type="ECO:0000256" key="1">
    <source>
        <dbReference type="ARBA" id="ARBA00004141"/>
    </source>
</evidence>
<feature type="region of interest" description="Disordered" evidence="5">
    <location>
        <begin position="345"/>
        <end position="453"/>
    </location>
</feature>
<gene>
    <name evidence="8" type="primary">trbL</name>
    <name evidence="8" type="ORF">CJF39_12685</name>
</gene>
<dbReference type="GO" id="GO:0016020">
    <property type="term" value="C:membrane"/>
    <property type="evidence" value="ECO:0007669"/>
    <property type="project" value="UniProtKB-SubCell"/>
</dbReference>
<feature type="signal peptide" evidence="7">
    <location>
        <begin position="1"/>
        <end position="22"/>
    </location>
</feature>
<evidence type="ECO:0000256" key="5">
    <source>
        <dbReference type="SAM" id="MobiDB-lite"/>
    </source>
</evidence>
<feature type="compositionally biased region" description="Polar residues" evidence="5">
    <location>
        <begin position="401"/>
        <end position="416"/>
    </location>
</feature>
<feature type="compositionally biased region" description="Polar residues" evidence="5">
    <location>
        <begin position="423"/>
        <end position="445"/>
    </location>
</feature>
<feature type="transmembrane region" description="Helical" evidence="6">
    <location>
        <begin position="251"/>
        <end position="267"/>
    </location>
</feature>
<feature type="chain" id="PRO_5013102790" evidence="7">
    <location>
        <begin position="23"/>
        <end position="524"/>
    </location>
</feature>
<dbReference type="InterPro" id="IPR014150">
    <property type="entry name" value="Conjugal_tfr_TrbL"/>
</dbReference>
<comment type="subcellular location">
    <subcellularLocation>
        <location evidence="1">Membrane</location>
        <topology evidence="1">Multi-pass membrane protein</topology>
    </subcellularLocation>
</comment>